<evidence type="ECO:0000256" key="4">
    <source>
        <dbReference type="ARBA" id="ARBA00023284"/>
    </source>
</evidence>
<reference evidence="6 7" key="1">
    <citation type="submission" date="2019-12" db="EMBL/GenBank/DDBJ databases">
        <title>Genomic-based taxomic classification of the family Erythrobacteraceae.</title>
        <authorList>
            <person name="Xu L."/>
        </authorList>
    </citation>
    <scope>NUCLEOTIDE SEQUENCE [LARGE SCALE GENOMIC DNA]</scope>
    <source>
        <strain evidence="6 7">100921-2</strain>
    </source>
</reference>
<gene>
    <name evidence="6" type="ORF">GRI40_09060</name>
</gene>
<dbReference type="Proteomes" id="UP000439522">
    <property type="component" value="Unassembled WGS sequence"/>
</dbReference>
<dbReference type="PROSITE" id="PS51352">
    <property type="entry name" value="THIOREDOXIN_2"/>
    <property type="match status" value="1"/>
</dbReference>
<evidence type="ECO:0000313" key="7">
    <source>
        <dbReference type="Proteomes" id="UP000439522"/>
    </source>
</evidence>
<accession>A0A6I4TH66</accession>
<sequence>MTRYLITAAIALIGGFLGAWLFALSGLGGQATRDWLLDHPEILPQMADRYQKYESAQRLAAVGGDLAEAFPGAVLGNPAGKTVLVEFSDYGCTFCRQSVAEVKAMIAADPDLRVVVREWPIFPGSDVAARMALAAAKQGKYAAFHDAMFAAGPPSTATIQAAAQAAGLDMEAARTFGASPEVTLELRKNAEIAQRLGFEGTPSWIAGGQVFSGAVGRARLVEALRDQTGT</sequence>
<dbReference type="InterPro" id="IPR013766">
    <property type="entry name" value="Thioredoxin_domain"/>
</dbReference>
<keyword evidence="1" id="KW-0732">Signal</keyword>
<keyword evidence="7" id="KW-1185">Reference proteome</keyword>
<evidence type="ECO:0000256" key="1">
    <source>
        <dbReference type="ARBA" id="ARBA00022729"/>
    </source>
</evidence>
<dbReference type="OrthoDB" id="9780147at2"/>
<dbReference type="SUPFAM" id="SSF52833">
    <property type="entry name" value="Thioredoxin-like"/>
    <property type="match status" value="1"/>
</dbReference>
<dbReference type="EMBL" id="WTZA01000001">
    <property type="protein sequence ID" value="MXO75360.1"/>
    <property type="molecule type" value="Genomic_DNA"/>
</dbReference>
<evidence type="ECO:0000259" key="5">
    <source>
        <dbReference type="PROSITE" id="PS51352"/>
    </source>
</evidence>
<dbReference type="Pfam" id="PF01323">
    <property type="entry name" value="DSBA"/>
    <property type="match status" value="1"/>
</dbReference>
<dbReference type="AlphaFoldDB" id="A0A6I4TH66"/>
<dbReference type="InterPro" id="IPR036249">
    <property type="entry name" value="Thioredoxin-like_sf"/>
</dbReference>
<keyword evidence="4" id="KW-0676">Redox-active center</keyword>
<dbReference type="PANTHER" id="PTHR13887">
    <property type="entry name" value="GLUTATHIONE S-TRANSFERASE KAPPA"/>
    <property type="match status" value="1"/>
</dbReference>
<organism evidence="6 7">
    <name type="scientific">Tsuneonella aeria</name>
    <dbReference type="NCBI Taxonomy" id="1837929"/>
    <lineage>
        <taxon>Bacteria</taxon>
        <taxon>Pseudomonadati</taxon>
        <taxon>Pseudomonadota</taxon>
        <taxon>Alphaproteobacteria</taxon>
        <taxon>Sphingomonadales</taxon>
        <taxon>Erythrobacteraceae</taxon>
        <taxon>Tsuneonella</taxon>
    </lineage>
</organism>
<proteinExistence type="predicted"/>
<dbReference type="Gene3D" id="3.40.30.10">
    <property type="entry name" value="Glutaredoxin"/>
    <property type="match status" value="1"/>
</dbReference>
<keyword evidence="2" id="KW-0560">Oxidoreductase</keyword>
<feature type="domain" description="Thioredoxin" evidence="5">
    <location>
        <begin position="48"/>
        <end position="229"/>
    </location>
</feature>
<dbReference type="InterPro" id="IPR001853">
    <property type="entry name" value="DSBA-like_thioredoxin_dom"/>
</dbReference>
<dbReference type="GO" id="GO:0016491">
    <property type="term" value="F:oxidoreductase activity"/>
    <property type="evidence" value="ECO:0007669"/>
    <property type="project" value="UniProtKB-KW"/>
</dbReference>
<dbReference type="CDD" id="cd03023">
    <property type="entry name" value="DsbA_Com1_like"/>
    <property type="match status" value="1"/>
</dbReference>
<protein>
    <submittedName>
        <fullName evidence="6">Thioredoxin domain-containing protein</fullName>
    </submittedName>
</protein>
<evidence type="ECO:0000256" key="2">
    <source>
        <dbReference type="ARBA" id="ARBA00023002"/>
    </source>
</evidence>
<dbReference type="PANTHER" id="PTHR13887:SF14">
    <property type="entry name" value="DISULFIDE BOND FORMATION PROTEIN D"/>
    <property type="match status" value="1"/>
</dbReference>
<evidence type="ECO:0000256" key="3">
    <source>
        <dbReference type="ARBA" id="ARBA00023157"/>
    </source>
</evidence>
<keyword evidence="3" id="KW-1015">Disulfide bond</keyword>
<comment type="caution">
    <text evidence="6">The sequence shown here is derived from an EMBL/GenBank/DDBJ whole genome shotgun (WGS) entry which is preliminary data.</text>
</comment>
<dbReference type="RefSeq" id="WP_160611010.1">
    <property type="nucleotide sequence ID" value="NZ_WTZA01000001.1"/>
</dbReference>
<evidence type="ECO:0000313" key="6">
    <source>
        <dbReference type="EMBL" id="MXO75360.1"/>
    </source>
</evidence>
<name>A0A6I4TH66_9SPHN</name>